<gene>
    <name evidence="2" type="ORF">IXC47_11405</name>
</gene>
<dbReference type="RefSeq" id="WP_175624659.1">
    <property type="nucleotide sequence ID" value="NZ_JADOEL010000008.1"/>
</dbReference>
<dbReference type="InterPro" id="IPR011322">
    <property type="entry name" value="N-reg_PII-like_a/b"/>
</dbReference>
<dbReference type="Proteomes" id="UP000657372">
    <property type="component" value="Unassembled WGS sequence"/>
</dbReference>
<dbReference type="InterPro" id="IPR015867">
    <property type="entry name" value="N-reg_PII/ATP_PRibTrfase_C"/>
</dbReference>
<dbReference type="InterPro" id="IPR004323">
    <property type="entry name" value="Ion_tolerance_CutA"/>
</dbReference>
<evidence type="ECO:0000313" key="2">
    <source>
        <dbReference type="EMBL" id="MBF8178288.1"/>
    </source>
</evidence>
<dbReference type="Pfam" id="PF03091">
    <property type="entry name" value="CutA1"/>
    <property type="match status" value="1"/>
</dbReference>
<sequence length="113" mass="12719">MSIPAQVLLVCSNVPDLECAKKLSRHLLEQQLVACVNILPAVHSMYRWQGVLEEASEVMLQIKTTQARYAEVEAAIKALHPYEVPEIIAFPVTEGASAYLDWVRQETNKDRNV</sequence>
<accession>A0ABS0EYJ2</accession>
<dbReference type="SUPFAM" id="SSF54913">
    <property type="entry name" value="GlnB-like"/>
    <property type="match status" value="1"/>
</dbReference>
<name>A0ABS0EYJ2_9BURK</name>
<dbReference type="Gene3D" id="3.30.70.120">
    <property type="match status" value="1"/>
</dbReference>
<protein>
    <submittedName>
        <fullName evidence="2">Divalent-cation tolerance protein CutA</fullName>
    </submittedName>
</protein>
<dbReference type="EMBL" id="JADOEL010000008">
    <property type="protein sequence ID" value="MBF8178288.1"/>
    <property type="molecule type" value="Genomic_DNA"/>
</dbReference>
<comment type="caution">
    <text evidence="2">The sequence shown here is derived from an EMBL/GenBank/DDBJ whole genome shotgun (WGS) entry which is preliminary data.</text>
</comment>
<dbReference type="PANTHER" id="PTHR23419:SF8">
    <property type="entry name" value="FI09726P"/>
    <property type="match status" value="1"/>
</dbReference>
<dbReference type="PANTHER" id="PTHR23419">
    <property type="entry name" value="DIVALENT CATION TOLERANCE CUTA-RELATED"/>
    <property type="match status" value="1"/>
</dbReference>
<keyword evidence="3" id="KW-1185">Reference proteome</keyword>
<reference evidence="2 3" key="1">
    <citation type="submission" date="2020-11" db="EMBL/GenBank/DDBJ databases">
        <title>WGS of Herminiimonas contaminans strain Marseille-Q4544 isolated from planarians Schmidtea mediterranea.</title>
        <authorList>
            <person name="Kangale L."/>
        </authorList>
    </citation>
    <scope>NUCLEOTIDE SEQUENCE [LARGE SCALE GENOMIC DNA]</scope>
    <source>
        <strain evidence="2 3">Marseille-Q4544</strain>
    </source>
</reference>
<proteinExistence type="inferred from homology"/>
<comment type="similarity">
    <text evidence="1">Belongs to the CutA family.</text>
</comment>
<evidence type="ECO:0000256" key="1">
    <source>
        <dbReference type="ARBA" id="ARBA00010169"/>
    </source>
</evidence>
<organism evidence="2 3">
    <name type="scientific">Herminiimonas contaminans</name>
    <dbReference type="NCBI Taxonomy" id="1111140"/>
    <lineage>
        <taxon>Bacteria</taxon>
        <taxon>Pseudomonadati</taxon>
        <taxon>Pseudomonadota</taxon>
        <taxon>Betaproteobacteria</taxon>
        <taxon>Burkholderiales</taxon>
        <taxon>Oxalobacteraceae</taxon>
        <taxon>Herminiimonas</taxon>
    </lineage>
</organism>
<evidence type="ECO:0000313" key="3">
    <source>
        <dbReference type="Proteomes" id="UP000657372"/>
    </source>
</evidence>